<accession>A0A6N3DVQ3</accession>
<name>A0A6N3DVQ3_9ACTN</name>
<dbReference type="EMBL" id="CACRTW010000046">
    <property type="protein sequence ID" value="VYU32085.1"/>
    <property type="molecule type" value="Genomic_DNA"/>
</dbReference>
<dbReference type="AlphaFoldDB" id="A0A6N3DVQ3"/>
<reference evidence="1" key="1">
    <citation type="submission" date="2019-11" db="EMBL/GenBank/DDBJ databases">
        <authorList>
            <person name="Feng L."/>
        </authorList>
    </citation>
    <scope>NUCLEOTIDE SEQUENCE</scope>
    <source>
        <strain evidence="1">CaerofaciensLFYP39</strain>
    </source>
</reference>
<organism evidence="1">
    <name type="scientific">Collinsella aerofaciens</name>
    <dbReference type="NCBI Taxonomy" id="74426"/>
    <lineage>
        <taxon>Bacteria</taxon>
        <taxon>Bacillati</taxon>
        <taxon>Actinomycetota</taxon>
        <taxon>Coriobacteriia</taxon>
        <taxon>Coriobacteriales</taxon>
        <taxon>Coriobacteriaceae</taxon>
        <taxon>Collinsella</taxon>
    </lineage>
</organism>
<protein>
    <submittedName>
        <fullName evidence="1">Uncharacterized protein</fullName>
    </submittedName>
</protein>
<proteinExistence type="predicted"/>
<sequence>MKTSLKRLQQYLFDLEGAYYVGKDGHSRYGQSVHGCGYSRLEKAKQQASLKPVPVEKVNDLVVAFLKEIGIHSMPLKIDSSDIAAIDYEKIAIEYGLKKEADIIWIKLASNGAVGVVCASDDVNLQIPSCPEDYDAKSPNGDWLYNTAGIILHKLGMTWQPFVIIFPLPGIPKGYRRGDIEQAVGNMLIEAEVPIIDYYSHCY</sequence>
<gene>
    <name evidence="1" type="ORF">CALFYP39_02010</name>
</gene>
<dbReference type="RefSeq" id="WP_156600586.1">
    <property type="nucleotide sequence ID" value="NZ_CACRTW010000046.1"/>
</dbReference>
<evidence type="ECO:0000313" key="1">
    <source>
        <dbReference type="EMBL" id="VYU32085.1"/>
    </source>
</evidence>